<keyword evidence="1" id="KW-0805">Transcription regulation</keyword>
<dbReference type="EMBL" id="JBHSBH010000025">
    <property type="protein sequence ID" value="MFC3999984.1"/>
    <property type="molecule type" value="Genomic_DNA"/>
</dbReference>
<dbReference type="RefSeq" id="WP_378538655.1">
    <property type="nucleotide sequence ID" value="NZ_JBHSBH010000025.1"/>
</dbReference>
<evidence type="ECO:0000256" key="3">
    <source>
        <dbReference type="ARBA" id="ARBA00023163"/>
    </source>
</evidence>
<dbReference type="Gene3D" id="3.40.50.2300">
    <property type="match status" value="2"/>
</dbReference>
<evidence type="ECO:0000313" key="6">
    <source>
        <dbReference type="EMBL" id="MFC3999984.1"/>
    </source>
</evidence>
<evidence type="ECO:0000259" key="5">
    <source>
        <dbReference type="PROSITE" id="PS50932"/>
    </source>
</evidence>
<dbReference type="Gene3D" id="1.10.260.40">
    <property type="entry name" value="lambda repressor-like DNA-binding domains"/>
    <property type="match status" value="1"/>
</dbReference>
<evidence type="ECO:0000256" key="4">
    <source>
        <dbReference type="SAM" id="MobiDB-lite"/>
    </source>
</evidence>
<evidence type="ECO:0000256" key="2">
    <source>
        <dbReference type="ARBA" id="ARBA00023125"/>
    </source>
</evidence>
<dbReference type="GO" id="GO:0003677">
    <property type="term" value="F:DNA binding"/>
    <property type="evidence" value="ECO:0007669"/>
    <property type="project" value="UniProtKB-KW"/>
</dbReference>
<dbReference type="Proteomes" id="UP001595847">
    <property type="component" value="Unassembled WGS sequence"/>
</dbReference>
<keyword evidence="2 6" id="KW-0238">DNA-binding</keyword>
<dbReference type="PROSITE" id="PS50932">
    <property type="entry name" value="HTH_LACI_2"/>
    <property type="match status" value="1"/>
</dbReference>
<reference evidence="7" key="1">
    <citation type="journal article" date="2019" name="Int. J. Syst. Evol. Microbiol.">
        <title>The Global Catalogue of Microorganisms (GCM) 10K type strain sequencing project: providing services to taxonomists for standard genome sequencing and annotation.</title>
        <authorList>
            <consortium name="The Broad Institute Genomics Platform"/>
            <consortium name="The Broad Institute Genome Sequencing Center for Infectious Disease"/>
            <person name="Wu L."/>
            <person name="Ma J."/>
        </authorList>
    </citation>
    <scope>NUCLEOTIDE SEQUENCE [LARGE SCALE GENOMIC DNA]</scope>
    <source>
        <strain evidence="7">TBRC 1826</strain>
    </source>
</reference>
<dbReference type="SUPFAM" id="SSF53822">
    <property type="entry name" value="Periplasmic binding protein-like I"/>
    <property type="match status" value="1"/>
</dbReference>
<comment type="caution">
    <text evidence="6">The sequence shown here is derived from an EMBL/GenBank/DDBJ whole genome shotgun (WGS) entry which is preliminary data.</text>
</comment>
<dbReference type="PANTHER" id="PTHR30146">
    <property type="entry name" value="LACI-RELATED TRANSCRIPTIONAL REPRESSOR"/>
    <property type="match status" value="1"/>
</dbReference>
<dbReference type="InterPro" id="IPR046335">
    <property type="entry name" value="LacI/GalR-like_sensor"/>
</dbReference>
<gene>
    <name evidence="6" type="ORF">ACFOVU_28995</name>
</gene>
<feature type="domain" description="HTH lacI-type" evidence="5">
    <location>
        <begin position="2"/>
        <end position="56"/>
    </location>
</feature>
<dbReference type="SMART" id="SM00354">
    <property type="entry name" value="HTH_LACI"/>
    <property type="match status" value="1"/>
</dbReference>
<dbReference type="CDD" id="cd01392">
    <property type="entry name" value="HTH_LacI"/>
    <property type="match status" value="1"/>
</dbReference>
<dbReference type="InterPro" id="IPR028082">
    <property type="entry name" value="Peripla_BP_I"/>
</dbReference>
<feature type="region of interest" description="Disordered" evidence="4">
    <location>
        <begin position="321"/>
        <end position="355"/>
    </location>
</feature>
<dbReference type="SUPFAM" id="SSF47413">
    <property type="entry name" value="lambda repressor-like DNA-binding domains"/>
    <property type="match status" value="1"/>
</dbReference>
<dbReference type="Pfam" id="PF00356">
    <property type="entry name" value="LacI"/>
    <property type="match status" value="1"/>
</dbReference>
<organism evidence="6 7">
    <name type="scientific">Nocardiopsis sediminis</name>
    <dbReference type="NCBI Taxonomy" id="1778267"/>
    <lineage>
        <taxon>Bacteria</taxon>
        <taxon>Bacillati</taxon>
        <taxon>Actinomycetota</taxon>
        <taxon>Actinomycetes</taxon>
        <taxon>Streptosporangiales</taxon>
        <taxon>Nocardiopsidaceae</taxon>
        <taxon>Nocardiopsis</taxon>
    </lineage>
</organism>
<dbReference type="CDD" id="cd06267">
    <property type="entry name" value="PBP1_LacI_sugar_binding-like"/>
    <property type="match status" value="1"/>
</dbReference>
<proteinExistence type="predicted"/>
<keyword evidence="3" id="KW-0804">Transcription</keyword>
<evidence type="ECO:0000313" key="7">
    <source>
        <dbReference type="Proteomes" id="UP001595847"/>
    </source>
</evidence>
<name>A0ABV8FUX3_9ACTN</name>
<evidence type="ECO:0000256" key="1">
    <source>
        <dbReference type="ARBA" id="ARBA00023015"/>
    </source>
</evidence>
<keyword evidence="7" id="KW-1185">Reference proteome</keyword>
<protein>
    <submittedName>
        <fullName evidence="6">LacI family DNA-binding transcriptional regulator</fullName>
    </submittedName>
</protein>
<dbReference type="InterPro" id="IPR000843">
    <property type="entry name" value="HTH_LacI"/>
</dbReference>
<dbReference type="PROSITE" id="PS00356">
    <property type="entry name" value="HTH_LACI_1"/>
    <property type="match status" value="1"/>
</dbReference>
<dbReference type="InterPro" id="IPR010982">
    <property type="entry name" value="Lambda_DNA-bd_dom_sf"/>
</dbReference>
<accession>A0ABV8FUX3</accession>
<dbReference type="Pfam" id="PF13377">
    <property type="entry name" value="Peripla_BP_3"/>
    <property type="match status" value="1"/>
</dbReference>
<sequence>MARLEDVAREAGVSASTVSRALSRPGMVAPATLERVRAAADGLGFRVNPAARALITGRTGFFAMLVPDLENPFYAASIAAAQDLAAQRERRLLIAVTDGSAQREQAAVHDLEEQVDGFILLSPVAGTTELKDLHRRKPVVVINRKVPGLTSFTVDTPGGLARIYDRLVELGHTDVAYLAGPPGSWMDRRRRATLAEHAGAPGLRVHIRGPVPPSFTEGARATADLLATGCTAILAYNSLLALGVMFELGRCGVRVPHDISVAAADDMAFAGLPGEPITAVHAPAPDLGRHAVAALIEMAGDASGRRPAGRTLPTTVRLTATLAAPRSAGQAGPVTAGGERTGRRDDPAGQAVDPR</sequence>
<dbReference type="PANTHER" id="PTHR30146:SF109">
    <property type="entry name" value="HTH-TYPE TRANSCRIPTIONAL REGULATOR GALS"/>
    <property type="match status" value="1"/>
</dbReference>